<dbReference type="Pfam" id="PF00109">
    <property type="entry name" value="ketoacyl-synt"/>
    <property type="match status" value="1"/>
</dbReference>
<evidence type="ECO:0000313" key="6">
    <source>
        <dbReference type="Proteomes" id="UP000604481"/>
    </source>
</evidence>
<dbReference type="GO" id="GO:0004315">
    <property type="term" value="F:3-oxoacyl-[acyl-carrier-protein] synthase activity"/>
    <property type="evidence" value="ECO:0007669"/>
    <property type="project" value="InterPro"/>
</dbReference>
<dbReference type="NCBIfam" id="NF006618">
    <property type="entry name" value="PRK09185.1"/>
    <property type="match status" value="1"/>
</dbReference>
<evidence type="ECO:0000259" key="4">
    <source>
        <dbReference type="PROSITE" id="PS52004"/>
    </source>
</evidence>
<comment type="similarity">
    <text evidence="1 3">Belongs to the thiolase-like superfamily. Beta-ketoacyl-ACP synthases family.</text>
</comment>
<evidence type="ECO:0000256" key="1">
    <source>
        <dbReference type="ARBA" id="ARBA00008467"/>
    </source>
</evidence>
<gene>
    <name evidence="5" type="ORF">INR99_00480</name>
</gene>
<comment type="caution">
    <text evidence="5">The sequence shown here is derived from an EMBL/GenBank/DDBJ whole genome shotgun (WGS) entry which is preliminary data.</text>
</comment>
<dbReference type="InterPro" id="IPR014031">
    <property type="entry name" value="Ketoacyl_synth_C"/>
</dbReference>
<dbReference type="Gene3D" id="3.40.47.10">
    <property type="match status" value="2"/>
</dbReference>
<evidence type="ECO:0000313" key="5">
    <source>
        <dbReference type="EMBL" id="MBE9607815.1"/>
    </source>
</evidence>
<evidence type="ECO:0000256" key="3">
    <source>
        <dbReference type="RuleBase" id="RU003694"/>
    </source>
</evidence>
<keyword evidence="6" id="KW-1185">Reference proteome</keyword>
<dbReference type="InterPro" id="IPR014030">
    <property type="entry name" value="Ketoacyl_synth_N"/>
</dbReference>
<sequence>MNCYLNALGLISPLGSGQAANHAALLAGQRALQPASAGWLAQPVQVGAVTASLPALPPACADMQSRNNQLLYAAALQIDAEIRAAISRYGAGRVAVVLGSSTSGVAETERYLAEMHAGQPPAPYRYERQEMSDPARFIARLYDLSGPAYVVSTACSSGGRALLAARRLLRMGLADVVICGAADSLCRLTLNGFAALESVSAGECQPFSASRDGINIGEGAALFLMSREAGTVRLAGVGSSSDAHHISAPQPDGLGAIAAMQAALADAGMMPEHVDYLNLHGTATPLNDAMESRAVAAVFGSAQPPASSTKALTGHMLGAAGALEAAFCWLLLQESAGELPPQVNDGQFDPSLPALHWPLSGRRYTTRVAMSNSFAFGGNNISLILTGQHGAPT</sequence>
<dbReference type="InterPro" id="IPR016039">
    <property type="entry name" value="Thiolase-like"/>
</dbReference>
<dbReference type="PANTHER" id="PTHR11712:SF320">
    <property type="entry name" value="BETA-KETOACYL SYNTHASE"/>
    <property type="match status" value="1"/>
</dbReference>
<dbReference type="InterPro" id="IPR018201">
    <property type="entry name" value="Ketoacyl_synth_AS"/>
</dbReference>
<dbReference type="RefSeq" id="WP_194114328.1">
    <property type="nucleotide sequence ID" value="NZ_JADFUA010000001.1"/>
</dbReference>
<dbReference type="AlphaFoldDB" id="A0A8J7FGP6"/>
<feature type="domain" description="Ketosynthase family 3 (KS3)" evidence="4">
    <location>
        <begin position="1"/>
        <end position="387"/>
    </location>
</feature>
<proteinExistence type="inferred from homology"/>
<dbReference type="EMBL" id="JADFUA010000001">
    <property type="protein sequence ID" value="MBE9607815.1"/>
    <property type="molecule type" value="Genomic_DNA"/>
</dbReference>
<dbReference type="PROSITE" id="PS52004">
    <property type="entry name" value="KS3_2"/>
    <property type="match status" value="1"/>
</dbReference>
<name>A0A8J7FGP6_9NEIS</name>
<reference evidence="5 6" key="1">
    <citation type="submission" date="2020-10" db="EMBL/GenBank/DDBJ databases">
        <title>The genome sequence of Chitinilyticum litopenaei 4Y14.</title>
        <authorList>
            <person name="Liu Y."/>
        </authorList>
    </citation>
    <scope>NUCLEOTIDE SEQUENCE [LARGE SCALE GENOMIC DNA]</scope>
    <source>
        <strain evidence="5 6">4Y14</strain>
    </source>
</reference>
<keyword evidence="2 3" id="KW-0808">Transferase</keyword>
<dbReference type="GO" id="GO:0005829">
    <property type="term" value="C:cytosol"/>
    <property type="evidence" value="ECO:0007669"/>
    <property type="project" value="TreeGrafter"/>
</dbReference>
<dbReference type="InterPro" id="IPR000794">
    <property type="entry name" value="Beta-ketoacyl_synthase"/>
</dbReference>
<dbReference type="Proteomes" id="UP000604481">
    <property type="component" value="Unassembled WGS sequence"/>
</dbReference>
<dbReference type="InterPro" id="IPR020841">
    <property type="entry name" value="PKS_Beta-ketoAc_synthase_dom"/>
</dbReference>
<dbReference type="Pfam" id="PF02801">
    <property type="entry name" value="Ketoacyl-synt_C"/>
    <property type="match status" value="1"/>
</dbReference>
<dbReference type="PROSITE" id="PS00606">
    <property type="entry name" value="KS3_1"/>
    <property type="match status" value="1"/>
</dbReference>
<dbReference type="PANTHER" id="PTHR11712">
    <property type="entry name" value="POLYKETIDE SYNTHASE-RELATED"/>
    <property type="match status" value="1"/>
</dbReference>
<protein>
    <submittedName>
        <fullName evidence="5">Beta-ketoacyl-ACP synthase</fullName>
    </submittedName>
</protein>
<evidence type="ECO:0000256" key="2">
    <source>
        <dbReference type="ARBA" id="ARBA00022679"/>
    </source>
</evidence>
<dbReference type="GO" id="GO:0006633">
    <property type="term" value="P:fatty acid biosynthetic process"/>
    <property type="evidence" value="ECO:0007669"/>
    <property type="project" value="InterPro"/>
</dbReference>
<accession>A0A8J7FGP6</accession>
<dbReference type="SMART" id="SM00825">
    <property type="entry name" value="PKS_KS"/>
    <property type="match status" value="1"/>
</dbReference>
<dbReference type="SUPFAM" id="SSF53901">
    <property type="entry name" value="Thiolase-like"/>
    <property type="match status" value="2"/>
</dbReference>
<organism evidence="5 6">
    <name type="scientific">Chitinilyticum piscinae</name>
    <dbReference type="NCBI Taxonomy" id="2866724"/>
    <lineage>
        <taxon>Bacteria</taxon>
        <taxon>Pseudomonadati</taxon>
        <taxon>Pseudomonadota</taxon>
        <taxon>Betaproteobacteria</taxon>
        <taxon>Neisseriales</taxon>
        <taxon>Chitinibacteraceae</taxon>
        <taxon>Chitinilyticum</taxon>
    </lineage>
</organism>